<dbReference type="EMBL" id="JSFK01000040">
    <property type="protein sequence ID" value="KHA70380.1"/>
    <property type="molecule type" value="Genomic_DNA"/>
</dbReference>
<dbReference type="PANTHER" id="PTHR38593:SF1">
    <property type="entry name" value="BLR2558 PROTEIN"/>
    <property type="match status" value="1"/>
</dbReference>
<feature type="chain" id="PRO_5002025561" evidence="1">
    <location>
        <begin position="25"/>
        <end position="173"/>
    </location>
</feature>
<reference evidence="3 4" key="1">
    <citation type="submission" date="2014-10" db="EMBL/GenBank/DDBJ databases">
        <title>Draft genome sequence of Pseudomonas chlororaphis EA105.</title>
        <authorList>
            <person name="McCully L.M."/>
            <person name="Bitzer A.S."/>
            <person name="Spence C."/>
            <person name="Bais H."/>
            <person name="Silby M.W."/>
        </authorList>
    </citation>
    <scope>NUCLEOTIDE SEQUENCE [LARGE SCALE GENOMIC DNA]</scope>
    <source>
        <strain evidence="3 4">EA105</strain>
    </source>
</reference>
<proteinExistence type="predicted"/>
<keyword evidence="1" id="KW-0732">Signal</keyword>
<dbReference type="Gene3D" id="1.20.1260.10">
    <property type="match status" value="1"/>
</dbReference>
<dbReference type="Pfam" id="PF13628">
    <property type="entry name" value="DUF4142"/>
    <property type="match status" value="1"/>
</dbReference>
<dbReference type="InterPro" id="IPR025419">
    <property type="entry name" value="DUF4142"/>
</dbReference>
<name>A0A0A6D5B8_9PSED</name>
<protein>
    <submittedName>
        <fullName evidence="3">Membrane protein</fullName>
    </submittedName>
</protein>
<evidence type="ECO:0000259" key="2">
    <source>
        <dbReference type="Pfam" id="PF13628"/>
    </source>
</evidence>
<dbReference type="PATRIC" id="fig|587753.9.peg.4574"/>
<evidence type="ECO:0000313" key="3">
    <source>
        <dbReference type="EMBL" id="KHA70380.1"/>
    </source>
</evidence>
<feature type="domain" description="DUF4142" evidence="2">
    <location>
        <begin position="26"/>
        <end position="166"/>
    </location>
</feature>
<gene>
    <name evidence="3" type="ORF">NZ35_26135</name>
</gene>
<dbReference type="PANTHER" id="PTHR38593">
    <property type="entry name" value="BLR2558 PROTEIN"/>
    <property type="match status" value="1"/>
</dbReference>
<dbReference type="InterPro" id="IPR012347">
    <property type="entry name" value="Ferritin-like"/>
</dbReference>
<feature type="signal peptide" evidence="1">
    <location>
        <begin position="1"/>
        <end position="24"/>
    </location>
</feature>
<organism evidence="3 4">
    <name type="scientific">Pseudomonas chlororaphis</name>
    <dbReference type="NCBI Taxonomy" id="587753"/>
    <lineage>
        <taxon>Bacteria</taxon>
        <taxon>Pseudomonadati</taxon>
        <taxon>Pseudomonadota</taxon>
        <taxon>Gammaproteobacteria</taxon>
        <taxon>Pseudomonadales</taxon>
        <taxon>Pseudomonadaceae</taxon>
        <taxon>Pseudomonas</taxon>
    </lineage>
</organism>
<comment type="caution">
    <text evidence="3">The sequence shown here is derived from an EMBL/GenBank/DDBJ whole genome shotgun (WGS) entry which is preliminary data.</text>
</comment>
<evidence type="ECO:0000313" key="4">
    <source>
        <dbReference type="Proteomes" id="UP000030564"/>
    </source>
</evidence>
<dbReference type="Proteomes" id="UP000030564">
    <property type="component" value="Unassembled WGS sequence"/>
</dbReference>
<dbReference type="OrthoDB" id="118677at2"/>
<evidence type="ECO:0000256" key="1">
    <source>
        <dbReference type="SAM" id="SignalP"/>
    </source>
</evidence>
<sequence>MDGFNLRHLVLAVALSSGMGSAFAATDNDFVDNAAAGGIAEIETSRLALEKSQSADIKAFANMMITDHGKANDELATIAKANDIEVPDTTTLVKQAKEKILEVRDESFDAAYANNQVKAHEETIELFKKQANTVTDDKVKGATELKAFAQKMLPGLEKHLAAAKELQAKHPSK</sequence>
<dbReference type="AlphaFoldDB" id="A0A0A6D5B8"/>
<accession>A0A0A6D5B8</accession>